<proteinExistence type="predicted"/>
<comment type="caution">
    <text evidence="4">The sequence shown here is derived from an EMBL/GenBank/DDBJ whole genome shotgun (WGS) entry which is preliminary data.</text>
</comment>
<evidence type="ECO:0000313" key="6">
    <source>
        <dbReference type="Proteomes" id="UP000622638"/>
    </source>
</evidence>
<feature type="transmembrane region" description="Helical" evidence="1">
    <location>
        <begin position="97"/>
        <end position="115"/>
    </location>
</feature>
<dbReference type="OrthoDB" id="32521at2"/>
<reference evidence="3" key="4">
    <citation type="submission" date="2024-05" db="EMBL/GenBank/DDBJ databases">
        <authorList>
            <person name="Sun Q."/>
            <person name="Zhou Y."/>
        </authorList>
    </citation>
    <scope>NUCLEOTIDE SEQUENCE</scope>
    <source>
        <strain evidence="3">CGMCC 1.15931</strain>
    </source>
</reference>
<evidence type="ECO:0000259" key="2">
    <source>
        <dbReference type="Pfam" id="PF03779"/>
    </source>
</evidence>
<feature type="transmembrane region" description="Helical" evidence="1">
    <location>
        <begin position="20"/>
        <end position="38"/>
    </location>
</feature>
<evidence type="ECO:0000313" key="4">
    <source>
        <dbReference type="EMBL" id="MTV55007.1"/>
    </source>
</evidence>
<organism evidence="4 5">
    <name type="scientific">Pseudoduganella buxea</name>
    <dbReference type="NCBI Taxonomy" id="1949069"/>
    <lineage>
        <taxon>Bacteria</taxon>
        <taxon>Pseudomonadati</taxon>
        <taxon>Pseudomonadota</taxon>
        <taxon>Betaproteobacteria</taxon>
        <taxon>Burkholderiales</taxon>
        <taxon>Oxalobacteraceae</taxon>
        <taxon>Telluria group</taxon>
        <taxon>Pseudoduganella</taxon>
    </lineage>
</organism>
<evidence type="ECO:0000313" key="5">
    <source>
        <dbReference type="Proteomes" id="UP000430634"/>
    </source>
</evidence>
<evidence type="ECO:0000256" key="1">
    <source>
        <dbReference type="SAM" id="Phobius"/>
    </source>
</evidence>
<feature type="domain" description="SPW repeat-containing integral membrane" evidence="2">
    <location>
        <begin position="15"/>
        <end position="111"/>
    </location>
</feature>
<dbReference type="AlphaFoldDB" id="A0A6I3T698"/>
<reference evidence="6" key="2">
    <citation type="journal article" date="2019" name="Int. J. Syst. Evol. Microbiol.">
        <title>The Global Catalogue of Microorganisms (GCM) 10K type strain sequencing project: providing services to taxonomists for standard genome sequencing and annotation.</title>
        <authorList>
            <consortium name="The Broad Institute Genomics Platform"/>
            <consortium name="The Broad Institute Genome Sequencing Center for Infectious Disease"/>
            <person name="Wu L."/>
            <person name="Ma J."/>
        </authorList>
    </citation>
    <scope>NUCLEOTIDE SEQUENCE [LARGE SCALE GENOMIC DNA]</scope>
    <source>
        <strain evidence="6">CGMCC 1.15931</strain>
    </source>
</reference>
<name>A0A6I3T698_9BURK</name>
<gene>
    <name evidence="3" type="ORF">GCM10011572_11520</name>
    <name evidence="4" type="ORF">GM672_19945</name>
</gene>
<reference evidence="3" key="1">
    <citation type="journal article" date="2014" name="Int. J. Syst. Evol. Microbiol.">
        <title>Complete genome of a new Firmicutes species belonging to the dominant human colonic microbiota ('Ruminococcus bicirculans') reveals two chromosomes and a selective capacity to utilize plant glucans.</title>
        <authorList>
            <consortium name="NISC Comparative Sequencing Program"/>
            <person name="Wegmann U."/>
            <person name="Louis P."/>
            <person name="Goesmann A."/>
            <person name="Henrissat B."/>
            <person name="Duncan S.H."/>
            <person name="Flint H.J."/>
        </authorList>
    </citation>
    <scope>NUCLEOTIDE SEQUENCE</scope>
    <source>
        <strain evidence="3">CGMCC 1.15931</strain>
    </source>
</reference>
<reference evidence="4 5" key="3">
    <citation type="submission" date="2019-11" db="EMBL/GenBank/DDBJ databases">
        <title>Type strains purchased from KCTC, JCM and DSMZ.</title>
        <authorList>
            <person name="Lu H."/>
        </authorList>
    </citation>
    <scope>NUCLEOTIDE SEQUENCE [LARGE SCALE GENOMIC DNA]</scope>
    <source>
        <strain evidence="4 5">KCTC 52429</strain>
    </source>
</reference>
<dbReference type="InterPro" id="IPR005530">
    <property type="entry name" value="SPW"/>
</dbReference>
<dbReference type="Pfam" id="PF03779">
    <property type="entry name" value="SPW"/>
    <property type="match status" value="1"/>
</dbReference>
<sequence length="131" mass="14362">MVDSVKPARPALKRWQDQLILLLGIWLFVSPWVLAYAIESPHALNAFICGAVLAFLAAYDLYKTYFWAVIVNLLVGLWVAASPWVLQADYGQDNIMWNNLAVGLAVAVLAAWEIATDPDLHKQLPGAGAAT</sequence>
<dbReference type="Proteomes" id="UP000622638">
    <property type="component" value="Unassembled WGS sequence"/>
</dbReference>
<keyword evidence="1" id="KW-0472">Membrane</keyword>
<keyword evidence="6" id="KW-1185">Reference proteome</keyword>
<dbReference type="EMBL" id="BMKG01000003">
    <property type="protein sequence ID" value="GGB91148.1"/>
    <property type="molecule type" value="Genomic_DNA"/>
</dbReference>
<dbReference type="EMBL" id="WNKZ01000068">
    <property type="protein sequence ID" value="MTV55007.1"/>
    <property type="molecule type" value="Genomic_DNA"/>
</dbReference>
<accession>A0A6I3T698</accession>
<dbReference type="RefSeq" id="WP_155472287.1">
    <property type="nucleotide sequence ID" value="NZ_BMKG01000003.1"/>
</dbReference>
<keyword evidence="1" id="KW-0812">Transmembrane</keyword>
<evidence type="ECO:0000313" key="3">
    <source>
        <dbReference type="EMBL" id="GGB91148.1"/>
    </source>
</evidence>
<keyword evidence="1" id="KW-1133">Transmembrane helix</keyword>
<protein>
    <recommendedName>
        <fullName evidence="2">SPW repeat-containing integral membrane domain-containing protein</fullName>
    </recommendedName>
</protein>
<dbReference type="Proteomes" id="UP000430634">
    <property type="component" value="Unassembled WGS sequence"/>
</dbReference>
<feature type="transmembrane region" description="Helical" evidence="1">
    <location>
        <begin position="65"/>
        <end position="85"/>
    </location>
</feature>